<dbReference type="PANTHER" id="PTHR39219">
    <property type="entry name" value="ER MEMBRANE PROTEIN COMPLEX SUBUNIT 10"/>
    <property type="match status" value="1"/>
</dbReference>
<evidence type="ECO:0000313" key="3">
    <source>
        <dbReference type="Proteomes" id="UP001221142"/>
    </source>
</evidence>
<dbReference type="PANTHER" id="PTHR39219:SF1">
    <property type="entry name" value="ER MEMBRANE PROTEIN COMPLEX SUBUNIT 10"/>
    <property type="match status" value="1"/>
</dbReference>
<comment type="caution">
    <text evidence="2">The sequence shown here is derived from an EMBL/GenBank/DDBJ whole genome shotgun (WGS) entry which is preliminary data.</text>
</comment>
<evidence type="ECO:0000313" key="2">
    <source>
        <dbReference type="EMBL" id="KAJ7638966.1"/>
    </source>
</evidence>
<sequence>MLLLVLLLAIPQAWADRTLQVHHRLYEPNQPESHFSPRGVIHIPDSGDASFEPSASLAQELTDWSEKLQSVKGALYQIALERNGDVIARQWDTSAVKVCHLSQATKETFILHTTHAGEPYALDYFVSPTPHNGACPKKSKNALHSFANNLGSLNTTLVVRSNRVPPLPELRAPPQLTPEGAPVVPVPEKTFIQKYWLYGMAIVLALLMSGGAPEEEGKK</sequence>
<keyword evidence="3" id="KW-1185">Reference proteome</keyword>
<name>A0AAD7C4N1_9AGAR</name>
<gene>
    <name evidence="2" type="ORF">FB45DRAFT_904385</name>
</gene>
<organism evidence="2 3">
    <name type="scientific">Roridomyces roridus</name>
    <dbReference type="NCBI Taxonomy" id="1738132"/>
    <lineage>
        <taxon>Eukaryota</taxon>
        <taxon>Fungi</taxon>
        <taxon>Dikarya</taxon>
        <taxon>Basidiomycota</taxon>
        <taxon>Agaricomycotina</taxon>
        <taxon>Agaricomycetes</taxon>
        <taxon>Agaricomycetidae</taxon>
        <taxon>Agaricales</taxon>
        <taxon>Marasmiineae</taxon>
        <taxon>Mycenaceae</taxon>
        <taxon>Roridomyces</taxon>
    </lineage>
</organism>
<dbReference type="AlphaFoldDB" id="A0AAD7C4N1"/>
<dbReference type="CDD" id="cd22209">
    <property type="entry name" value="EMC10"/>
    <property type="match status" value="1"/>
</dbReference>
<feature type="signal peptide" evidence="1">
    <location>
        <begin position="1"/>
        <end position="15"/>
    </location>
</feature>
<reference evidence="2" key="1">
    <citation type="submission" date="2023-03" db="EMBL/GenBank/DDBJ databases">
        <title>Massive genome expansion in bonnet fungi (Mycena s.s.) driven by repeated elements and novel gene families across ecological guilds.</title>
        <authorList>
            <consortium name="Lawrence Berkeley National Laboratory"/>
            <person name="Harder C.B."/>
            <person name="Miyauchi S."/>
            <person name="Viragh M."/>
            <person name="Kuo A."/>
            <person name="Thoen E."/>
            <person name="Andreopoulos B."/>
            <person name="Lu D."/>
            <person name="Skrede I."/>
            <person name="Drula E."/>
            <person name="Henrissat B."/>
            <person name="Morin E."/>
            <person name="Kohler A."/>
            <person name="Barry K."/>
            <person name="LaButti K."/>
            <person name="Morin E."/>
            <person name="Salamov A."/>
            <person name="Lipzen A."/>
            <person name="Mereny Z."/>
            <person name="Hegedus B."/>
            <person name="Baldrian P."/>
            <person name="Stursova M."/>
            <person name="Weitz H."/>
            <person name="Taylor A."/>
            <person name="Grigoriev I.V."/>
            <person name="Nagy L.G."/>
            <person name="Martin F."/>
            <person name="Kauserud H."/>
        </authorList>
    </citation>
    <scope>NUCLEOTIDE SEQUENCE</scope>
    <source>
        <strain evidence="2">9284</strain>
    </source>
</reference>
<keyword evidence="1" id="KW-0732">Signal</keyword>
<protein>
    <recommendedName>
        <fullName evidence="4">ER membrane protein complex subunit 10</fullName>
    </recommendedName>
</protein>
<evidence type="ECO:0008006" key="4">
    <source>
        <dbReference type="Google" id="ProtNLM"/>
    </source>
</evidence>
<dbReference type="Proteomes" id="UP001221142">
    <property type="component" value="Unassembled WGS sequence"/>
</dbReference>
<feature type="chain" id="PRO_5042248775" description="ER membrane protein complex subunit 10" evidence="1">
    <location>
        <begin position="16"/>
        <end position="219"/>
    </location>
</feature>
<evidence type="ECO:0000256" key="1">
    <source>
        <dbReference type="SAM" id="SignalP"/>
    </source>
</evidence>
<proteinExistence type="predicted"/>
<accession>A0AAD7C4N1</accession>
<dbReference type="EMBL" id="JARKIF010000005">
    <property type="protein sequence ID" value="KAJ7638966.1"/>
    <property type="molecule type" value="Genomic_DNA"/>
</dbReference>